<evidence type="ECO:0000256" key="3">
    <source>
        <dbReference type="ARBA" id="ARBA00022786"/>
    </source>
</evidence>
<gene>
    <name evidence="7" type="ORF">KUDE01_019291</name>
</gene>
<dbReference type="InterPro" id="IPR031890">
    <property type="entry name" value="Fbxo30/Fbxo40"/>
</dbReference>
<evidence type="ECO:0000256" key="2">
    <source>
        <dbReference type="ARBA" id="ARBA00022771"/>
    </source>
</evidence>
<dbReference type="Proteomes" id="UP001228049">
    <property type="component" value="Unassembled WGS sequence"/>
</dbReference>
<accession>A0AAD9C3N9</accession>
<dbReference type="PANTHER" id="PTHR15933:SF13">
    <property type="entry name" value="F-BOX ONLY PROTEIN 30"/>
    <property type="match status" value="1"/>
</dbReference>
<reference evidence="7" key="1">
    <citation type="submission" date="2023-04" db="EMBL/GenBank/DDBJ databases">
        <title>Chromosome-level genome of Chaenocephalus aceratus.</title>
        <authorList>
            <person name="Park H."/>
        </authorList>
    </citation>
    <scope>NUCLEOTIDE SEQUENCE</scope>
    <source>
        <strain evidence="7">DE</strain>
        <tissue evidence="7">Muscle</tissue>
    </source>
</reference>
<feature type="domain" description="TRAF-type" evidence="6">
    <location>
        <begin position="5"/>
        <end position="97"/>
    </location>
</feature>
<dbReference type="SUPFAM" id="SSF49599">
    <property type="entry name" value="TRAF domain-like"/>
    <property type="match status" value="1"/>
</dbReference>
<keyword evidence="4" id="KW-0862">Zinc</keyword>
<proteinExistence type="predicted"/>
<evidence type="ECO:0000313" key="8">
    <source>
        <dbReference type="Proteomes" id="UP001228049"/>
    </source>
</evidence>
<evidence type="ECO:0000256" key="5">
    <source>
        <dbReference type="SAM" id="MobiDB-lite"/>
    </source>
</evidence>
<keyword evidence="2" id="KW-0863">Zinc-finger</keyword>
<evidence type="ECO:0000313" key="7">
    <source>
        <dbReference type="EMBL" id="KAK1893829.1"/>
    </source>
</evidence>
<dbReference type="GO" id="GO:0008270">
    <property type="term" value="F:zinc ion binding"/>
    <property type="evidence" value="ECO:0007669"/>
    <property type="project" value="UniProtKB-KW"/>
</dbReference>
<feature type="region of interest" description="Disordered" evidence="5">
    <location>
        <begin position="142"/>
        <end position="167"/>
    </location>
</feature>
<protein>
    <submittedName>
        <fullName evidence="7">F-box only protein 30</fullName>
    </submittedName>
</protein>
<comment type="caution">
    <text evidence="7">The sequence shown here is derived from an EMBL/GenBank/DDBJ whole genome shotgun (WGS) entry which is preliminary data.</text>
</comment>
<dbReference type="InterPro" id="IPR001293">
    <property type="entry name" value="Znf_TRAF"/>
</dbReference>
<dbReference type="Gene3D" id="3.30.40.150">
    <property type="entry name" value="TRAF-like zinc-finger, N-terminal subdomain"/>
    <property type="match status" value="1"/>
</dbReference>
<evidence type="ECO:0000256" key="1">
    <source>
        <dbReference type="ARBA" id="ARBA00022723"/>
    </source>
</evidence>
<keyword evidence="8" id="KW-1185">Reference proteome</keyword>
<dbReference type="PANTHER" id="PTHR15933">
    <property type="entry name" value="PROTEIN CBG16327"/>
    <property type="match status" value="1"/>
</dbReference>
<dbReference type="EMBL" id="JASDAP010000011">
    <property type="protein sequence ID" value="KAK1893829.1"/>
    <property type="molecule type" value="Genomic_DNA"/>
</dbReference>
<dbReference type="InterPro" id="IPR043013">
    <property type="entry name" value="Znf_TRAF_N"/>
</dbReference>
<keyword evidence="1" id="KW-0479">Metal-binding</keyword>
<sequence>MESLHSHCMKCIKRRCMVRPEPGVCCDLIGCPLVCGAVFHSCKLEEHRLLCAYERLPCINRGFGCPFNITRIRMAKHLEKCPASIVCCTMEWNRWPVSYADRESYENLSKDFDEVEQLDMALALQDQRMLLESLKVTTTVSKDKDHKKMSNRASNVPEVVEMEEEKEEESVYNGGFRASLETSRSLAAALDILTNSKDIEVIVGGLNGEKNRGKNHVYAAEGGKNVDMKEEDSDSDCELGAVGGVDCAVGTEDWVEERDFVELFFEEKEVESIDEEEETIDDSQLVYPVLPPNSLPMALLSRDFLQAPLLPPNFLQAPVLRPDFLPVVQRPPGFLPVVQRPPGFLPVVQRPPGFLPVVQRPPGFHPVVQRPPGFHPVVQRPPGLLPVVQRPPPATPVPFRLSDHVMRNGFLQHLPSELRFRCLERKLQSVELFRRDEFSSHFKNVHGDIHAGLNGWMEQRCPLAYYGCTFSQRRFCPSVQGFRIIHDRHLGPSG</sequence>
<name>A0AAD9C3N9_DISEL</name>
<evidence type="ECO:0000256" key="4">
    <source>
        <dbReference type="ARBA" id="ARBA00022833"/>
    </source>
</evidence>
<dbReference type="Pfam" id="PF15965">
    <property type="entry name" value="zf-TRAF_2"/>
    <property type="match status" value="1"/>
</dbReference>
<dbReference type="GO" id="GO:0061630">
    <property type="term" value="F:ubiquitin protein ligase activity"/>
    <property type="evidence" value="ECO:0007669"/>
    <property type="project" value="InterPro"/>
</dbReference>
<evidence type="ECO:0000259" key="6">
    <source>
        <dbReference type="Pfam" id="PF15965"/>
    </source>
</evidence>
<keyword evidence="3" id="KW-0833">Ubl conjugation pathway</keyword>
<dbReference type="AlphaFoldDB" id="A0AAD9C3N9"/>
<organism evidence="7 8">
    <name type="scientific">Dissostichus eleginoides</name>
    <name type="common">Patagonian toothfish</name>
    <name type="synonym">Dissostichus amissus</name>
    <dbReference type="NCBI Taxonomy" id="100907"/>
    <lineage>
        <taxon>Eukaryota</taxon>
        <taxon>Metazoa</taxon>
        <taxon>Chordata</taxon>
        <taxon>Craniata</taxon>
        <taxon>Vertebrata</taxon>
        <taxon>Euteleostomi</taxon>
        <taxon>Actinopterygii</taxon>
        <taxon>Neopterygii</taxon>
        <taxon>Teleostei</taxon>
        <taxon>Neoteleostei</taxon>
        <taxon>Acanthomorphata</taxon>
        <taxon>Eupercaria</taxon>
        <taxon>Perciformes</taxon>
        <taxon>Notothenioidei</taxon>
        <taxon>Nototheniidae</taxon>
        <taxon>Dissostichus</taxon>
    </lineage>
</organism>